<evidence type="ECO:0000256" key="1">
    <source>
        <dbReference type="SAM" id="MobiDB-lite"/>
    </source>
</evidence>
<accession>A0ABT5WWH5</accession>
<feature type="region of interest" description="Disordered" evidence="1">
    <location>
        <begin position="58"/>
        <end position="83"/>
    </location>
</feature>
<dbReference type="Pfam" id="PF06676">
    <property type="entry name" value="DUF1178"/>
    <property type="match status" value="1"/>
</dbReference>
<organism evidence="2 3">
    <name type="scientific">Novosphingobium album</name>
    <name type="common">ex Liu et al. 2023</name>
    <dbReference type="NCBI Taxonomy" id="3031130"/>
    <lineage>
        <taxon>Bacteria</taxon>
        <taxon>Pseudomonadati</taxon>
        <taxon>Pseudomonadota</taxon>
        <taxon>Alphaproteobacteria</taxon>
        <taxon>Sphingomonadales</taxon>
        <taxon>Sphingomonadaceae</taxon>
        <taxon>Novosphingobium</taxon>
    </lineage>
</organism>
<dbReference type="PIRSF" id="PIRSF032131">
    <property type="entry name" value="UCP032131"/>
    <property type="match status" value="1"/>
</dbReference>
<gene>
    <name evidence="2" type="ORF">PYV00_21125</name>
</gene>
<name>A0ABT5WWH5_9SPHN</name>
<proteinExistence type="predicted"/>
<dbReference type="RefSeq" id="WP_275230314.1">
    <property type="nucleotide sequence ID" value="NZ_JARESE010000073.1"/>
</dbReference>
<dbReference type="InterPro" id="IPR009562">
    <property type="entry name" value="DUF1178"/>
</dbReference>
<keyword evidence="3" id="KW-1185">Reference proteome</keyword>
<dbReference type="EMBL" id="JARESE010000073">
    <property type="protein sequence ID" value="MDE8654203.1"/>
    <property type="molecule type" value="Genomic_DNA"/>
</dbReference>
<protein>
    <submittedName>
        <fullName evidence="2">DUF1178 family protein</fullName>
    </submittedName>
</protein>
<dbReference type="Proteomes" id="UP001216253">
    <property type="component" value="Unassembled WGS sequence"/>
</dbReference>
<reference evidence="2 3" key="1">
    <citation type="submission" date="2023-03" db="EMBL/GenBank/DDBJ databases">
        <title>NovoSphingobium album sp. nov. isolated from polycyclic aromatic hydrocarbons- and heavy-metal polluted soil.</title>
        <authorList>
            <person name="Liu Z."/>
            <person name="Wang K."/>
        </authorList>
    </citation>
    <scope>NUCLEOTIDE SEQUENCE [LARGE SCALE GENOMIC DNA]</scope>
    <source>
        <strain evidence="2 3">H3SJ31-1</strain>
    </source>
</reference>
<comment type="caution">
    <text evidence="2">The sequence shown here is derived from an EMBL/GenBank/DDBJ whole genome shotgun (WGS) entry which is preliminary data.</text>
</comment>
<evidence type="ECO:0000313" key="3">
    <source>
        <dbReference type="Proteomes" id="UP001216253"/>
    </source>
</evidence>
<sequence length="165" mass="17706">MIVFDLECHGGGHRFEGWFGSSQDFARQQERGLVVCPQCGSPDVGKAVMAPRVARKGNQLPAPAAPGKRPDLPVPAASSPVANSPLPPEAVAMMHKLARMQAEALKQSRYVGENFAEDARAMHYGECDAESIHGQTTIEEARDLIEEGIPIAPLPFPVTPPDKAN</sequence>
<evidence type="ECO:0000313" key="2">
    <source>
        <dbReference type="EMBL" id="MDE8654203.1"/>
    </source>
</evidence>